<gene>
    <name evidence="2" type="ORF">J2S15_003921</name>
</gene>
<feature type="transmembrane region" description="Helical" evidence="1">
    <location>
        <begin position="81"/>
        <end position="109"/>
    </location>
</feature>
<proteinExistence type="predicted"/>
<organism evidence="2 3">
    <name type="scientific">Breznakia pachnodae</name>
    <dbReference type="NCBI Taxonomy" id="265178"/>
    <lineage>
        <taxon>Bacteria</taxon>
        <taxon>Bacillati</taxon>
        <taxon>Bacillota</taxon>
        <taxon>Erysipelotrichia</taxon>
        <taxon>Erysipelotrichales</taxon>
        <taxon>Erysipelotrichaceae</taxon>
        <taxon>Breznakia</taxon>
    </lineage>
</organism>
<comment type="caution">
    <text evidence="2">The sequence shown here is derived from an EMBL/GenBank/DDBJ whole genome shotgun (WGS) entry which is preliminary data.</text>
</comment>
<evidence type="ECO:0000313" key="2">
    <source>
        <dbReference type="EMBL" id="MDQ0363160.1"/>
    </source>
</evidence>
<keyword evidence="3" id="KW-1185">Reference proteome</keyword>
<evidence type="ECO:0000313" key="3">
    <source>
        <dbReference type="Proteomes" id="UP001230220"/>
    </source>
</evidence>
<name>A0ABU0E8E9_9FIRM</name>
<accession>A0ABU0E8E9</accession>
<feature type="transmembrane region" description="Helical" evidence="1">
    <location>
        <begin position="12"/>
        <end position="31"/>
    </location>
</feature>
<reference evidence="2 3" key="1">
    <citation type="submission" date="2023-07" db="EMBL/GenBank/DDBJ databases">
        <title>Genomic Encyclopedia of Type Strains, Phase IV (KMG-IV): sequencing the most valuable type-strain genomes for metagenomic binning, comparative biology and taxonomic classification.</title>
        <authorList>
            <person name="Goeker M."/>
        </authorList>
    </citation>
    <scope>NUCLEOTIDE SEQUENCE [LARGE SCALE GENOMIC DNA]</scope>
    <source>
        <strain evidence="2 3">DSM 16784</strain>
    </source>
</reference>
<dbReference type="Proteomes" id="UP001230220">
    <property type="component" value="Unassembled WGS sequence"/>
</dbReference>
<feature type="transmembrane region" description="Helical" evidence="1">
    <location>
        <begin position="51"/>
        <end position="69"/>
    </location>
</feature>
<protein>
    <submittedName>
        <fullName evidence="2">Uncharacterized protein</fullName>
    </submittedName>
</protein>
<sequence length="122" mass="13890">MKPTTITKHSKIINILLIITSLSILTIWTVFEVNTYYISTATITMLDSANLVYKIISGILLLYSSVIFYNNFKNTEKIDGLLYMLIASIFMLILSLLNVVYGILIWMLAGVSLYRLIKQTKT</sequence>
<dbReference type="EMBL" id="JAUSUR010000009">
    <property type="protein sequence ID" value="MDQ0363160.1"/>
    <property type="molecule type" value="Genomic_DNA"/>
</dbReference>
<evidence type="ECO:0000256" key="1">
    <source>
        <dbReference type="SAM" id="Phobius"/>
    </source>
</evidence>
<keyword evidence="1" id="KW-0812">Transmembrane</keyword>
<keyword evidence="1" id="KW-0472">Membrane</keyword>
<keyword evidence="1" id="KW-1133">Transmembrane helix</keyword>
<dbReference type="RefSeq" id="WP_307411833.1">
    <property type="nucleotide sequence ID" value="NZ_JAUSUR010000009.1"/>
</dbReference>